<evidence type="ECO:0000256" key="2">
    <source>
        <dbReference type="ARBA" id="ARBA00023239"/>
    </source>
</evidence>
<keyword evidence="1" id="KW-0210">Decarboxylase</keyword>
<evidence type="ECO:0000259" key="4">
    <source>
        <dbReference type="Pfam" id="PF12588"/>
    </source>
</evidence>
<name>A0AAD5VNT6_9AGAR</name>
<accession>A0AAD5VNT6</accession>
<dbReference type="Pfam" id="PF02666">
    <property type="entry name" value="PS_Dcarbxylase"/>
    <property type="match status" value="1"/>
</dbReference>
<comment type="caution">
    <text evidence="5">The sequence shown here is derived from an EMBL/GenBank/DDBJ whole genome shotgun (WGS) entry which is preliminary data.</text>
</comment>
<organism evidence="5 6">
    <name type="scientific">Leucocoprinus birnbaumii</name>
    <dbReference type="NCBI Taxonomy" id="56174"/>
    <lineage>
        <taxon>Eukaryota</taxon>
        <taxon>Fungi</taxon>
        <taxon>Dikarya</taxon>
        <taxon>Basidiomycota</taxon>
        <taxon>Agaricomycotina</taxon>
        <taxon>Agaricomycetes</taxon>
        <taxon>Agaricomycetidae</taxon>
        <taxon>Agaricales</taxon>
        <taxon>Agaricineae</taxon>
        <taxon>Agaricaceae</taxon>
        <taxon>Leucocoprinus</taxon>
    </lineage>
</organism>
<keyword evidence="3" id="KW-0732">Signal</keyword>
<evidence type="ECO:0000313" key="6">
    <source>
        <dbReference type="Proteomes" id="UP001213000"/>
    </source>
</evidence>
<feature type="signal peptide" evidence="3">
    <location>
        <begin position="1"/>
        <end position="19"/>
    </location>
</feature>
<keyword evidence="6" id="KW-1185">Reference proteome</keyword>
<dbReference type="InterPro" id="IPR003817">
    <property type="entry name" value="PS_Dcarbxylase"/>
</dbReference>
<evidence type="ECO:0000313" key="5">
    <source>
        <dbReference type="EMBL" id="KAJ3564850.1"/>
    </source>
</evidence>
<proteinExistence type="predicted"/>
<feature type="domain" description="L-tryptophan decarboxylase PsiD-like" evidence="4">
    <location>
        <begin position="43"/>
        <end position="180"/>
    </location>
</feature>
<dbReference type="AlphaFoldDB" id="A0AAD5VNT6"/>
<protein>
    <recommendedName>
        <fullName evidence="4">L-tryptophan decarboxylase PsiD-like domain-containing protein</fullName>
    </recommendedName>
</protein>
<dbReference type="InterPro" id="IPR022237">
    <property type="entry name" value="PsiD-like"/>
</dbReference>
<dbReference type="EMBL" id="JANIEX010000624">
    <property type="protein sequence ID" value="KAJ3564850.1"/>
    <property type="molecule type" value="Genomic_DNA"/>
</dbReference>
<dbReference type="PANTHER" id="PTHR10067:SF9">
    <property type="entry name" value="PHOSPHATIDYLSERINE DECARBOXYLASE FAMILY PROTEIN (AFU_ORTHOLOGUE AFUA_7G01730)"/>
    <property type="match status" value="1"/>
</dbReference>
<keyword evidence="2" id="KW-0456">Lyase</keyword>
<dbReference type="Pfam" id="PF12588">
    <property type="entry name" value="PSDC"/>
    <property type="match status" value="1"/>
</dbReference>
<evidence type="ECO:0000256" key="1">
    <source>
        <dbReference type="ARBA" id="ARBA00022793"/>
    </source>
</evidence>
<gene>
    <name evidence="5" type="ORF">NP233_g8019</name>
</gene>
<dbReference type="GO" id="GO:0006646">
    <property type="term" value="P:phosphatidylethanolamine biosynthetic process"/>
    <property type="evidence" value="ECO:0007669"/>
    <property type="project" value="TreeGrafter"/>
</dbReference>
<dbReference type="GO" id="GO:0004609">
    <property type="term" value="F:phosphatidylserine decarboxylase activity"/>
    <property type="evidence" value="ECO:0007669"/>
    <property type="project" value="InterPro"/>
</dbReference>
<sequence length="438" mass="49231">MPFWFSLVSLFPAFWRSRSQPKSALRLTTPDSTAPKHARPPFHPVIAEFQKIIEEDPSLFMGFHQIFEEIPDDPRYKLTSTGQPQVQNYRDMLEAIQTVLTRSPEFGDEESGDLAPAPLNAILNWPMNTSAGLRVFTHAKVNAQLQKILTVWSEFLCRPESRYVLTADHSRGWFSPAGLNIMRNDGDDEFHLTYICDPSKEYHGFKSWDDFFTRKFRPGVRPVAFPEDDSIVVSACESVPYKISYNVEHTSSFWLKGETYSLSHMLASDPLTPQFVGGTVYQAYLSSNSYHRWHTPVSGRIVKIVDVPGTYCAISPSTGFDAGEPDDAAPNNSQAFLSNIATRMIMFIQADNEDIGLMAFIAVGMVEVSSCESTVKVGQRVKKGEELGMFHYGGSTHCLVFRPQTKVVFDNRVMQALDDKKTKLLLNTPIACVSKKDA</sequence>
<reference evidence="5" key="1">
    <citation type="submission" date="2022-07" db="EMBL/GenBank/DDBJ databases">
        <title>Genome Sequence of Leucocoprinus birnbaumii.</title>
        <authorList>
            <person name="Buettner E."/>
        </authorList>
    </citation>
    <scope>NUCLEOTIDE SEQUENCE</scope>
    <source>
        <strain evidence="5">VT141</strain>
    </source>
</reference>
<dbReference type="PANTHER" id="PTHR10067">
    <property type="entry name" value="PHOSPHATIDYLSERINE DECARBOXYLASE"/>
    <property type="match status" value="1"/>
</dbReference>
<dbReference type="GO" id="GO:0005739">
    <property type="term" value="C:mitochondrion"/>
    <property type="evidence" value="ECO:0007669"/>
    <property type="project" value="TreeGrafter"/>
</dbReference>
<evidence type="ECO:0000256" key="3">
    <source>
        <dbReference type="SAM" id="SignalP"/>
    </source>
</evidence>
<feature type="chain" id="PRO_5042003489" description="L-tryptophan decarboxylase PsiD-like domain-containing protein" evidence="3">
    <location>
        <begin position="20"/>
        <end position="438"/>
    </location>
</feature>
<dbReference type="Proteomes" id="UP001213000">
    <property type="component" value="Unassembled WGS sequence"/>
</dbReference>